<dbReference type="Proteomes" id="UP000244060">
    <property type="component" value="Unassembled WGS sequence"/>
</dbReference>
<dbReference type="OrthoDB" id="7691789at2"/>
<organism evidence="1 2">
    <name type="scientific">Cereibacter azotoformans</name>
    <dbReference type="NCBI Taxonomy" id="43057"/>
    <lineage>
        <taxon>Bacteria</taxon>
        <taxon>Pseudomonadati</taxon>
        <taxon>Pseudomonadota</taxon>
        <taxon>Alphaproteobacteria</taxon>
        <taxon>Rhodobacterales</taxon>
        <taxon>Paracoccaceae</taxon>
        <taxon>Cereibacter</taxon>
    </lineage>
</organism>
<reference evidence="1 2" key="1">
    <citation type="submission" date="2018-04" db="EMBL/GenBank/DDBJ databases">
        <title>Genomic Encyclopedia of Type Strains, Phase III (KMG-III): the genomes of soil and plant-associated and newly described type strains.</title>
        <authorList>
            <person name="Whitman W."/>
        </authorList>
    </citation>
    <scope>NUCLEOTIDE SEQUENCE [LARGE SCALE GENOMIC DNA]</scope>
    <source>
        <strain evidence="1 2">KA25</strain>
    </source>
</reference>
<evidence type="ECO:0000313" key="1">
    <source>
        <dbReference type="EMBL" id="PTR12504.1"/>
    </source>
</evidence>
<name>A0A2T5JSX2_9RHOB</name>
<dbReference type="EMBL" id="QAOT01000024">
    <property type="protein sequence ID" value="PTR12504.1"/>
    <property type="molecule type" value="Genomic_DNA"/>
</dbReference>
<protein>
    <submittedName>
        <fullName evidence="1">Uncharacterized protein</fullName>
    </submittedName>
</protein>
<sequence length="360" mass="39724">MTPRHEFACHSDNGLRPDVPGGWVLPVLVRLEATSGRCLISPLALAGAERRSTVFAALAALESDHGMPPAFADLPLEWFVEWLLSAEPAAIVTAFYDDVPGLASAIARIGRDPLRAPADYSLLVALLSDEDPRGRRQAQCLLQADSVSSTLLRILDRLRTSYLRPGVVRAIRTPEVADRVEQITDFLLQSCRRLTEDDLARSLEEGALFNLHDWASHMLLWNGDELCDLPDDEDLRFLRSAREFGRISERYGSDLARDSSGKILNAALGVAAYAEWKHVPVLVELVRMNDGADTVWVCQDLHGPDGAQLSSRLEQDIRAALRRRGILSLAVTHRPGVAFEVVERFAHVEPASVLRVCEAA</sequence>
<accession>A0A2T5JSX2</accession>
<proteinExistence type="predicted"/>
<keyword evidence="2" id="KW-1185">Reference proteome</keyword>
<gene>
    <name evidence="1" type="ORF">C8J28_1244</name>
</gene>
<evidence type="ECO:0000313" key="2">
    <source>
        <dbReference type="Proteomes" id="UP000244060"/>
    </source>
</evidence>
<comment type="caution">
    <text evidence="1">The sequence shown here is derived from an EMBL/GenBank/DDBJ whole genome shotgun (WGS) entry which is preliminary data.</text>
</comment>
<dbReference type="AlphaFoldDB" id="A0A2T5JSX2"/>